<evidence type="ECO:0000256" key="10">
    <source>
        <dbReference type="ARBA" id="ARBA00048968"/>
    </source>
</evidence>
<evidence type="ECO:0000313" key="14">
    <source>
        <dbReference type="Proteomes" id="UP001595699"/>
    </source>
</evidence>
<comment type="catalytic activity">
    <reaction evidence="1">
        <text>inosine + phosphate = alpha-D-ribose 1-phosphate + hypoxanthine</text>
        <dbReference type="Rhea" id="RHEA:27646"/>
        <dbReference type="ChEBI" id="CHEBI:17368"/>
        <dbReference type="ChEBI" id="CHEBI:17596"/>
        <dbReference type="ChEBI" id="CHEBI:43474"/>
        <dbReference type="ChEBI" id="CHEBI:57720"/>
        <dbReference type="EC" id="2.4.2.1"/>
    </reaction>
    <physiologicalReaction direction="left-to-right" evidence="1">
        <dbReference type="Rhea" id="RHEA:27647"/>
    </physiologicalReaction>
</comment>
<evidence type="ECO:0000256" key="2">
    <source>
        <dbReference type="ARBA" id="ARBA00003215"/>
    </source>
</evidence>
<keyword evidence="6" id="KW-0378">Hydrolase</keyword>
<gene>
    <name evidence="13" type="primary">pgeF</name>
    <name evidence="13" type="ORF">ACFOUW_03380</name>
</gene>
<evidence type="ECO:0000256" key="3">
    <source>
        <dbReference type="ARBA" id="ARBA00007353"/>
    </source>
</evidence>
<dbReference type="InterPro" id="IPR011324">
    <property type="entry name" value="Cytotoxic_necrot_fac-like_cat"/>
</dbReference>
<dbReference type="InterPro" id="IPR003730">
    <property type="entry name" value="Cu_polyphenol_OxRdtase"/>
</dbReference>
<dbReference type="Proteomes" id="UP001595699">
    <property type="component" value="Unassembled WGS sequence"/>
</dbReference>
<dbReference type="EMBL" id="JBHRZH010000004">
    <property type="protein sequence ID" value="MFC3759865.1"/>
    <property type="molecule type" value="Genomic_DNA"/>
</dbReference>
<keyword evidence="4" id="KW-0808">Transferase</keyword>
<protein>
    <recommendedName>
        <fullName evidence="12">Purine nucleoside phosphorylase</fullName>
    </recommendedName>
</protein>
<organism evidence="13 14">
    <name type="scientific">Tenggerimyces flavus</name>
    <dbReference type="NCBI Taxonomy" id="1708749"/>
    <lineage>
        <taxon>Bacteria</taxon>
        <taxon>Bacillati</taxon>
        <taxon>Actinomycetota</taxon>
        <taxon>Actinomycetes</taxon>
        <taxon>Propionibacteriales</taxon>
        <taxon>Nocardioidaceae</taxon>
        <taxon>Tenggerimyces</taxon>
    </lineage>
</organism>
<dbReference type="CDD" id="cd16833">
    <property type="entry name" value="YfiH"/>
    <property type="match status" value="1"/>
</dbReference>
<accession>A0ABV7Y6I3</accession>
<dbReference type="Gene3D" id="3.60.140.10">
    <property type="entry name" value="CNF1/YfiH-like putative cysteine hydrolases"/>
    <property type="match status" value="1"/>
</dbReference>
<comment type="function">
    <text evidence="2">Purine nucleoside enzyme that catalyzes the phosphorolysis of adenosine and inosine nucleosides, yielding D-ribose 1-phosphate and the respective free bases, adenine and hypoxanthine. Also catalyzes the phosphorolysis of S-methyl-5'-thioadenosine into adenine and S-methyl-5-thio-alpha-D-ribose 1-phosphate. Also has adenosine deaminase activity.</text>
</comment>
<keyword evidence="8" id="KW-0186">Copper</keyword>
<evidence type="ECO:0000256" key="9">
    <source>
        <dbReference type="ARBA" id="ARBA00047989"/>
    </source>
</evidence>
<dbReference type="NCBIfam" id="TIGR00726">
    <property type="entry name" value="peptidoglycan editing factor PgeF"/>
    <property type="match status" value="1"/>
</dbReference>
<dbReference type="PANTHER" id="PTHR30616:SF2">
    <property type="entry name" value="PURINE NUCLEOSIDE PHOSPHORYLASE LACC1"/>
    <property type="match status" value="1"/>
</dbReference>
<keyword evidence="5" id="KW-0479">Metal-binding</keyword>
<dbReference type="Pfam" id="PF02578">
    <property type="entry name" value="Cu-oxidase_4"/>
    <property type="match status" value="1"/>
</dbReference>
<comment type="caution">
    <text evidence="13">The sequence shown here is derived from an EMBL/GenBank/DDBJ whole genome shotgun (WGS) entry which is preliminary data.</text>
</comment>
<comment type="catalytic activity">
    <reaction evidence="9">
        <text>adenosine + H2O + H(+) = inosine + NH4(+)</text>
        <dbReference type="Rhea" id="RHEA:24408"/>
        <dbReference type="ChEBI" id="CHEBI:15377"/>
        <dbReference type="ChEBI" id="CHEBI:15378"/>
        <dbReference type="ChEBI" id="CHEBI:16335"/>
        <dbReference type="ChEBI" id="CHEBI:17596"/>
        <dbReference type="ChEBI" id="CHEBI:28938"/>
        <dbReference type="EC" id="3.5.4.4"/>
    </reaction>
    <physiologicalReaction direction="left-to-right" evidence="9">
        <dbReference type="Rhea" id="RHEA:24409"/>
    </physiologicalReaction>
</comment>
<evidence type="ECO:0000256" key="11">
    <source>
        <dbReference type="ARBA" id="ARBA00049893"/>
    </source>
</evidence>
<comment type="catalytic activity">
    <reaction evidence="11">
        <text>S-methyl-5'-thioadenosine + phosphate = 5-(methylsulfanyl)-alpha-D-ribose 1-phosphate + adenine</text>
        <dbReference type="Rhea" id="RHEA:11852"/>
        <dbReference type="ChEBI" id="CHEBI:16708"/>
        <dbReference type="ChEBI" id="CHEBI:17509"/>
        <dbReference type="ChEBI" id="CHEBI:43474"/>
        <dbReference type="ChEBI" id="CHEBI:58533"/>
        <dbReference type="EC" id="2.4.2.28"/>
    </reaction>
    <physiologicalReaction direction="left-to-right" evidence="11">
        <dbReference type="Rhea" id="RHEA:11853"/>
    </physiologicalReaction>
</comment>
<comment type="catalytic activity">
    <reaction evidence="10">
        <text>adenosine + phosphate = alpha-D-ribose 1-phosphate + adenine</text>
        <dbReference type="Rhea" id="RHEA:27642"/>
        <dbReference type="ChEBI" id="CHEBI:16335"/>
        <dbReference type="ChEBI" id="CHEBI:16708"/>
        <dbReference type="ChEBI" id="CHEBI:43474"/>
        <dbReference type="ChEBI" id="CHEBI:57720"/>
        <dbReference type="EC" id="2.4.2.1"/>
    </reaction>
    <physiologicalReaction direction="left-to-right" evidence="10">
        <dbReference type="Rhea" id="RHEA:27643"/>
    </physiologicalReaction>
</comment>
<evidence type="ECO:0000256" key="1">
    <source>
        <dbReference type="ARBA" id="ARBA00000553"/>
    </source>
</evidence>
<dbReference type="RefSeq" id="WP_205120299.1">
    <property type="nucleotide sequence ID" value="NZ_JAFBCM010000001.1"/>
</dbReference>
<reference evidence="14" key="1">
    <citation type="journal article" date="2019" name="Int. J. Syst. Evol. Microbiol.">
        <title>The Global Catalogue of Microorganisms (GCM) 10K type strain sequencing project: providing services to taxonomists for standard genome sequencing and annotation.</title>
        <authorList>
            <consortium name="The Broad Institute Genomics Platform"/>
            <consortium name="The Broad Institute Genome Sequencing Center for Infectious Disease"/>
            <person name="Wu L."/>
            <person name="Ma J."/>
        </authorList>
    </citation>
    <scope>NUCLEOTIDE SEQUENCE [LARGE SCALE GENOMIC DNA]</scope>
    <source>
        <strain evidence="14">CGMCC 4.7241</strain>
    </source>
</reference>
<evidence type="ECO:0000256" key="8">
    <source>
        <dbReference type="ARBA" id="ARBA00023008"/>
    </source>
</evidence>
<keyword evidence="14" id="KW-1185">Reference proteome</keyword>
<evidence type="ECO:0000256" key="7">
    <source>
        <dbReference type="ARBA" id="ARBA00022833"/>
    </source>
</evidence>
<dbReference type="InterPro" id="IPR038371">
    <property type="entry name" value="Cu_polyphenol_OxRdtase_sf"/>
</dbReference>
<dbReference type="SUPFAM" id="SSF64438">
    <property type="entry name" value="CNF1/YfiH-like putative cysteine hydrolases"/>
    <property type="match status" value="1"/>
</dbReference>
<evidence type="ECO:0000256" key="6">
    <source>
        <dbReference type="ARBA" id="ARBA00022801"/>
    </source>
</evidence>
<proteinExistence type="inferred from homology"/>
<evidence type="ECO:0000256" key="12">
    <source>
        <dbReference type="RuleBase" id="RU361274"/>
    </source>
</evidence>
<evidence type="ECO:0000256" key="4">
    <source>
        <dbReference type="ARBA" id="ARBA00022679"/>
    </source>
</evidence>
<sequence length="239" mass="25126">MFVWREDLGGARIAFTDRNGGVSESPYGSLNLSSVTGDRPERVSANWDLVCNGLGVGAEQLAIMRCVHGTDVLELTEPPQRTRPAVDGLVTSTPGVVLVALVADCAPVLLVDAKARIVGAAHAGRPGLAAGIVAATVERMRSYGADSIVARVGPCVCGECYEVPQTMQDEIASAVPAARSTTRWGTPGLDIGHGVLAQLTDLGIEAAHLPICTMESPDLYSHRRDGNRTGRMAGLVWLE</sequence>
<name>A0ABV7Y6I3_9ACTN</name>
<evidence type="ECO:0000256" key="5">
    <source>
        <dbReference type="ARBA" id="ARBA00022723"/>
    </source>
</evidence>
<evidence type="ECO:0000313" key="13">
    <source>
        <dbReference type="EMBL" id="MFC3759865.1"/>
    </source>
</evidence>
<dbReference type="PANTHER" id="PTHR30616">
    <property type="entry name" value="UNCHARACTERIZED PROTEIN YFIH"/>
    <property type="match status" value="1"/>
</dbReference>
<keyword evidence="7" id="KW-0862">Zinc</keyword>
<comment type="similarity">
    <text evidence="3 12">Belongs to the purine nucleoside phosphorylase YfiH/LACC1 family.</text>
</comment>